<dbReference type="GO" id="GO:0051499">
    <property type="term" value="F:D-aminoacyl-tRNA deacylase activity"/>
    <property type="evidence" value="ECO:0007669"/>
    <property type="project" value="InterPro"/>
</dbReference>
<accession>F0QU46</accession>
<keyword evidence="2" id="KW-0378">Hydrolase</keyword>
<dbReference type="EMBL" id="CP002529">
    <property type="protein sequence ID" value="ADY00586.1"/>
    <property type="molecule type" value="Genomic_DNA"/>
</dbReference>
<evidence type="ECO:0000313" key="6">
    <source>
        <dbReference type="Proteomes" id="UP000007485"/>
    </source>
</evidence>
<keyword evidence="1" id="KW-0479">Metal-binding</keyword>
<dbReference type="SUPFAM" id="SSF142535">
    <property type="entry name" value="AF0625-like"/>
    <property type="match status" value="1"/>
</dbReference>
<dbReference type="GeneID" id="10288025"/>
<evidence type="ECO:0000256" key="2">
    <source>
        <dbReference type="ARBA" id="ARBA00022801"/>
    </source>
</evidence>
<dbReference type="PANTHER" id="PTHR34667:SF1">
    <property type="entry name" value="D-AMINOACYL-TRNA DEACYLASE"/>
    <property type="match status" value="1"/>
</dbReference>
<keyword evidence="6" id="KW-1185">Reference proteome</keyword>
<dbReference type="KEGG" id="vmo:VMUT_0373"/>
<dbReference type="GO" id="GO:0019478">
    <property type="term" value="P:D-amino acid catabolic process"/>
    <property type="evidence" value="ECO:0007669"/>
    <property type="project" value="InterPro"/>
</dbReference>
<protein>
    <recommendedName>
        <fullName evidence="4">D-tyrosyl-tRNA(Tyr) deacylase</fullName>
    </recommendedName>
</protein>
<dbReference type="STRING" id="985053.VMUT_0373"/>
<dbReference type="Pfam" id="PF04414">
    <property type="entry name" value="tRNA_deacylase"/>
    <property type="match status" value="1"/>
</dbReference>
<dbReference type="AlphaFoldDB" id="F0QU46"/>
<keyword evidence="3" id="KW-0862">Zinc</keyword>
<dbReference type="RefSeq" id="WP_013603749.1">
    <property type="nucleotide sequence ID" value="NC_015151.1"/>
</dbReference>
<evidence type="ECO:0000256" key="4">
    <source>
        <dbReference type="ARBA" id="ARBA00033425"/>
    </source>
</evidence>
<dbReference type="Proteomes" id="UP000007485">
    <property type="component" value="Chromosome"/>
</dbReference>
<gene>
    <name evidence="5" type="ordered locus">VMUT_0373</name>
</gene>
<dbReference type="PANTHER" id="PTHR34667">
    <property type="entry name" value="D-AMINOACYL-TRNA DEACYLASE"/>
    <property type="match status" value="1"/>
</dbReference>
<dbReference type="Gene3D" id="3.40.50.10700">
    <property type="entry name" value="AF0625-like"/>
    <property type="match status" value="1"/>
</dbReference>
<evidence type="ECO:0000256" key="3">
    <source>
        <dbReference type="ARBA" id="ARBA00022833"/>
    </source>
</evidence>
<name>F0QU46_VULM7</name>
<reference evidence="5 6" key="1">
    <citation type="journal article" date="2011" name="J. Bacteriol.">
        <title>Complete genome sequence of 'Vulcanisaeta moutnovskia' strain 768-28, a novel member of the hyperthermophilic crenarchaeal genus vulcanisaeta.</title>
        <authorList>
            <person name="Gumerov V.M."/>
            <person name="Mardanov A.V."/>
            <person name="Beletsky A.V."/>
            <person name="Prokofeva M.I."/>
            <person name="Bonch-Osmolovskaya E.A."/>
            <person name="Ravin N.V."/>
            <person name="Skryabin K.G."/>
        </authorList>
    </citation>
    <scope>NUCLEOTIDE SEQUENCE [LARGE SCALE GENOMIC DNA]</scope>
    <source>
        <strain evidence="5 6">768-28</strain>
    </source>
</reference>
<dbReference type="InterPro" id="IPR007508">
    <property type="entry name" value="DtdA"/>
</dbReference>
<dbReference type="Gene3D" id="3.40.630.50">
    <property type="entry name" value="AF0625-like"/>
    <property type="match status" value="1"/>
</dbReference>
<evidence type="ECO:0000256" key="1">
    <source>
        <dbReference type="ARBA" id="ARBA00022723"/>
    </source>
</evidence>
<dbReference type="InterPro" id="IPR018033">
    <property type="entry name" value="Deacylase_DtdA_archaea"/>
</dbReference>
<proteinExistence type="predicted"/>
<sequence length="275" mass="31648">MYGIVFSKVDVVSRGVFELFSKNGYLRYRMSMGDYEIYDLRGNLAFYALSKDIVYLDDLEELLSKIPEKLQELIFVSRHEMRNPRPMFTSHVTGNWGAAELGGRPNTLSLANPHTITAFYRELCRVRSDYGLNNFECHVEATHHGPTIESIPVTFVEQGSSEKEWSISRGWELLYYVVNEFLEGRLISNNEPAISIGDLHYLTIDNRLINGEADIGHAIPKYITPITREMIIKAVNMMTHRPVKAYINWKAIDSEARRLATQVLNELNVRVIKRM</sequence>
<dbReference type="PIRSF" id="PIRSF016210">
    <property type="entry name" value="UCP016210"/>
    <property type="match status" value="1"/>
</dbReference>
<dbReference type="eggNOG" id="arCOG01616">
    <property type="taxonomic scope" value="Archaea"/>
</dbReference>
<dbReference type="GO" id="GO:0046872">
    <property type="term" value="F:metal ion binding"/>
    <property type="evidence" value="ECO:0007669"/>
    <property type="project" value="UniProtKB-KW"/>
</dbReference>
<organism evidence="5 6">
    <name type="scientific">Vulcanisaeta moutnovskia (strain 768-28)</name>
    <dbReference type="NCBI Taxonomy" id="985053"/>
    <lineage>
        <taxon>Archaea</taxon>
        <taxon>Thermoproteota</taxon>
        <taxon>Thermoprotei</taxon>
        <taxon>Thermoproteales</taxon>
        <taxon>Thermoproteaceae</taxon>
        <taxon>Vulcanisaeta</taxon>
    </lineage>
</organism>
<dbReference type="OrthoDB" id="9863at2157"/>
<evidence type="ECO:0000313" key="5">
    <source>
        <dbReference type="EMBL" id="ADY00586.1"/>
    </source>
</evidence>
<dbReference type="HOGENOM" id="CLU_056464_1_0_2"/>